<reference evidence="1" key="1">
    <citation type="journal article" date="2019" name="Sci. Rep.">
        <title>Draft genome of Tanacetum cinerariifolium, the natural source of mosquito coil.</title>
        <authorList>
            <person name="Yamashiro T."/>
            <person name="Shiraishi A."/>
            <person name="Satake H."/>
            <person name="Nakayama K."/>
        </authorList>
    </citation>
    <scope>NUCLEOTIDE SEQUENCE</scope>
</reference>
<feature type="non-terminal residue" evidence="1">
    <location>
        <position position="1"/>
    </location>
</feature>
<proteinExistence type="predicted"/>
<name>A0A699K1K1_TANCI</name>
<sequence>ARGTGLCWGEEDDGESWVRWRVAGRVGEGAGKVGGKKRTVTVSV</sequence>
<dbReference type="AlphaFoldDB" id="A0A699K1K1"/>
<dbReference type="EMBL" id="BKCJ010466355">
    <property type="protein sequence ID" value="GFA67315.1"/>
    <property type="molecule type" value="Genomic_DNA"/>
</dbReference>
<protein>
    <submittedName>
        <fullName evidence="1">Uncharacterized protein</fullName>
    </submittedName>
</protein>
<organism evidence="1">
    <name type="scientific">Tanacetum cinerariifolium</name>
    <name type="common">Dalmatian daisy</name>
    <name type="synonym">Chrysanthemum cinerariifolium</name>
    <dbReference type="NCBI Taxonomy" id="118510"/>
    <lineage>
        <taxon>Eukaryota</taxon>
        <taxon>Viridiplantae</taxon>
        <taxon>Streptophyta</taxon>
        <taxon>Embryophyta</taxon>
        <taxon>Tracheophyta</taxon>
        <taxon>Spermatophyta</taxon>
        <taxon>Magnoliopsida</taxon>
        <taxon>eudicotyledons</taxon>
        <taxon>Gunneridae</taxon>
        <taxon>Pentapetalae</taxon>
        <taxon>asterids</taxon>
        <taxon>campanulids</taxon>
        <taxon>Asterales</taxon>
        <taxon>Asteraceae</taxon>
        <taxon>Asteroideae</taxon>
        <taxon>Anthemideae</taxon>
        <taxon>Anthemidinae</taxon>
        <taxon>Tanacetum</taxon>
    </lineage>
</organism>
<accession>A0A699K1K1</accession>
<comment type="caution">
    <text evidence="1">The sequence shown here is derived from an EMBL/GenBank/DDBJ whole genome shotgun (WGS) entry which is preliminary data.</text>
</comment>
<gene>
    <name evidence="1" type="ORF">Tci_639287</name>
</gene>
<evidence type="ECO:0000313" key="1">
    <source>
        <dbReference type="EMBL" id="GFA67315.1"/>
    </source>
</evidence>